<feature type="compositionally biased region" description="Low complexity" evidence="1">
    <location>
        <begin position="20"/>
        <end position="37"/>
    </location>
</feature>
<dbReference type="EMBL" id="OZ034817">
    <property type="protein sequence ID" value="CAL1381302.1"/>
    <property type="molecule type" value="Genomic_DNA"/>
</dbReference>
<protein>
    <submittedName>
        <fullName evidence="2">Uncharacterized protein</fullName>
    </submittedName>
</protein>
<accession>A0AAV2E640</accession>
<feature type="compositionally biased region" description="Polar residues" evidence="1">
    <location>
        <begin position="40"/>
        <end position="49"/>
    </location>
</feature>
<name>A0AAV2E640_9ROSI</name>
<feature type="region of interest" description="Disordered" evidence="1">
    <location>
        <begin position="1"/>
        <end position="106"/>
    </location>
</feature>
<sequence>MGTVSPDQIQVDPPAAPQLEPSTEAPSPSSPTTQPASGVASPSSPRDGTSASDLGASSPSSAVPSATPPPPRRSNRVRTRPKHLDIYFTPMIPGDDADPSRQASGAKYPLSDFVSYDDVSSTYHAFLVAVTSHDTPRTFL</sequence>
<keyword evidence="3" id="KW-1185">Reference proteome</keyword>
<dbReference type="Proteomes" id="UP001497516">
    <property type="component" value="Chromosome 4"/>
</dbReference>
<reference evidence="2 3" key="1">
    <citation type="submission" date="2024-04" db="EMBL/GenBank/DDBJ databases">
        <authorList>
            <person name="Fracassetti M."/>
        </authorList>
    </citation>
    <scope>NUCLEOTIDE SEQUENCE [LARGE SCALE GENOMIC DNA]</scope>
</reference>
<gene>
    <name evidence="2" type="ORF">LTRI10_LOCUS22688</name>
</gene>
<proteinExistence type="predicted"/>
<evidence type="ECO:0000313" key="2">
    <source>
        <dbReference type="EMBL" id="CAL1381302.1"/>
    </source>
</evidence>
<organism evidence="2 3">
    <name type="scientific">Linum trigynum</name>
    <dbReference type="NCBI Taxonomy" id="586398"/>
    <lineage>
        <taxon>Eukaryota</taxon>
        <taxon>Viridiplantae</taxon>
        <taxon>Streptophyta</taxon>
        <taxon>Embryophyta</taxon>
        <taxon>Tracheophyta</taxon>
        <taxon>Spermatophyta</taxon>
        <taxon>Magnoliopsida</taxon>
        <taxon>eudicotyledons</taxon>
        <taxon>Gunneridae</taxon>
        <taxon>Pentapetalae</taxon>
        <taxon>rosids</taxon>
        <taxon>fabids</taxon>
        <taxon>Malpighiales</taxon>
        <taxon>Linaceae</taxon>
        <taxon>Linum</taxon>
    </lineage>
</organism>
<feature type="compositionally biased region" description="Low complexity" evidence="1">
    <location>
        <begin position="50"/>
        <end position="65"/>
    </location>
</feature>
<evidence type="ECO:0000256" key="1">
    <source>
        <dbReference type="SAM" id="MobiDB-lite"/>
    </source>
</evidence>
<dbReference type="AlphaFoldDB" id="A0AAV2E640"/>
<evidence type="ECO:0000313" key="3">
    <source>
        <dbReference type="Proteomes" id="UP001497516"/>
    </source>
</evidence>